<accession>A0ABY9J689</accession>
<evidence type="ECO:0000256" key="1">
    <source>
        <dbReference type="SAM" id="MobiDB-lite"/>
    </source>
</evidence>
<evidence type="ECO:0000313" key="3">
    <source>
        <dbReference type="EMBL" id="WLQ61501.1"/>
    </source>
</evidence>
<evidence type="ECO:0000313" key="4">
    <source>
        <dbReference type="Proteomes" id="UP001235744"/>
    </source>
</evidence>
<gene>
    <name evidence="3" type="ORF">P8A19_41640</name>
</gene>
<dbReference type="RefSeq" id="WP_306085015.1">
    <property type="nucleotide sequence ID" value="NZ_CP120988.1"/>
</dbReference>
<protein>
    <submittedName>
        <fullName evidence="3">DUF6292 family protein</fullName>
    </submittedName>
</protein>
<keyword evidence="4" id="KW-1185">Reference proteome</keyword>
<feature type="domain" description="DUF6292" evidence="2">
    <location>
        <begin position="234"/>
        <end position="329"/>
    </location>
</feature>
<dbReference type="Pfam" id="PF19809">
    <property type="entry name" value="DUF6292"/>
    <property type="match status" value="1"/>
</dbReference>
<feature type="region of interest" description="Disordered" evidence="1">
    <location>
        <begin position="124"/>
        <end position="145"/>
    </location>
</feature>
<organism evidence="3 4">
    <name type="scientific">Streptomyces poriferorum</name>
    <dbReference type="NCBI Taxonomy" id="2798799"/>
    <lineage>
        <taxon>Bacteria</taxon>
        <taxon>Bacillati</taxon>
        <taxon>Actinomycetota</taxon>
        <taxon>Actinomycetes</taxon>
        <taxon>Kitasatosporales</taxon>
        <taxon>Streptomycetaceae</taxon>
        <taxon>Streptomyces</taxon>
    </lineage>
</organism>
<dbReference type="InterPro" id="IPR046259">
    <property type="entry name" value="DUF6292"/>
</dbReference>
<proteinExistence type="predicted"/>
<reference evidence="3 4" key="1">
    <citation type="submission" date="2023-03" db="EMBL/GenBank/DDBJ databases">
        <title>Isolation and description of six Streptomyces strains from soil environments, able to metabolize different microbial glucans.</title>
        <authorList>
            <person name="Widen T."/>
            <person name="Larsbrink J."/>
        </authorList>
    </citation>
    <scope>NUCLEOTIDE SEQUENCE [LARGE SCALE GENOMIC DNA]</scope>
    <source>
        <strain evidence="3 4">Alt2</strain>
    </source>
</reference>
<dbReference type="Proteomes" id="UP001235744">
    <property type="component" value="Chromosome"/>
</dbReference>
<sequence length="331" mass="35737">MRTLADLAAQQGIRPQTFLNRAAHKQTGHPAPISSEGSRTLLFDGEQVDAYLAGRPVPPLRSEDDDQDHDDEDLLDRREAAAALSVVPDSWRVYKRAPLLAEHVTVVGGVEHWPRRIVHRYRDERPGLAASPGRPTGSGDLVPRDQLLPRTAPLLDADPAVTATTVVDMFGVTRSTAQNALTRLRADRIADLITTRRELTPEVAAVALGYPAGQARRATVRAEAVLRARQIAPYLADMAAAVHRAGWTTTEAAPAIQHPTDDDVVAVLTLDGPAAPTVALVWDERHGWRTATSRRHPLTRGAAVPPEGDGIRYLATGITPPPRALIAALSN</sequence>
<evidence type="ECO:0000259" key="2">
    <source>
        <dbReference type="Pfam" id="PF19809"/>
    </source>
</evidence>
<name>A0ABY9J689_9ACTN</name>
<dbReference type="EMBL" id="CP120988">
    <property type="protein sequence ID" value="WLQ61501.1"/>
    <property type="molecule type" value="Genomic_DNA"/>
</dbReference>